<keyword evidence="11" id="KW-0697">Rotamase</keyword>
<evidence type="ECO:0000256" key="1">
    <source>
        <dbReference type="ARBA" id="ARBA00004382"/>
    </source>
</evidence>
<dbReference type="PANTHER" id="PTHR47529:SF1">
    <property type="entry name" value="PERIPLASMIC CHAPERONE PPID"/>
    <property type="match status" value="1"/>
</dbReference>
<dbReference type="InterPro" id="IPR023058">
    <property type="entry name" value="PPIase_PpiC_CS"/>
</dbReference>
<evidence type="ECO:0000256" key="3">
    <source>
        <dbReference type="ARBA" id="ARBA00022519"/>
    </source>
</evidence>
<comment type="similarity">
    <text evidence="8">Belongs to the PpiD chaperone family.</text>
</comment>
<evidence type="ECO:0000259" key="13">
    <source>
        <dbReference type="PROSITE" id="PS50198"/>
    </source>
</evidence>
<comment type="subcellular location">
    <subcellularLocation>
        <location evidence="1">Cell inner membrane</location>
        <topology evidence="1">Single-pass type II membrane protein</topology>
        <orientation evidence="1">Periplasmic side</orientation>
    </subcellularLocation>
</comment>
<keyword evidence="11 14" id="KW-0413">Isomerase</keyword>
<dbReference type="AlphaFoldDB" id="Q6SHE5"/>
<evidence type="ECO:0000256" key="6">
    <source>
        <dbReference type="ARBA" id="ARBA00023136"/>
    </source>
</evidence>
<evidence type="ECO:0000256" key="12">
    <source>
        <dbReference type="SAM" id="Phobius"/>
    </source>
</evidence>
<evidence type="ECO:0000256" key="8">
    <source>
        <dbReference type="ARBA" id="ARBA00038408"/>
    </source>
</evidence>
<reference evidence="14" key="2">
    <citation type="submission" date="2003-12" db="EMBL/GenBank/DDBJ databases">
        <title>Monterey Bay Coastal Ocean Microbial Observatory environmental clone sequencing.</title>
        <authorList>
            <person name="DeLong E.F."/>
        </authorList>
    </citation>
    <scope>NUCLEOTIDE SEQUENCE</scope>
</reference>
<dbReference type="EMBL" id="AY458636">
    <property type="protein sequence ID" value="AAR37676.1"/>
    <property type="molecule type" value="Genomic_DNA"/>
</dbReference>
<dbReference type="PROSITE" id="PS01096">
    <property type="entry name" value="PPIC_PPIASE_1"/>
    <property type="match status" value="1"/>
</dbReference>
<dbReference type="InterPro" id="IPR052029">
    <property type="entry name" value="PpiD_chaperone"/>
</dbReference>
<evidence type="ECO:0000256" key="11">
    <source>
        <dbReference type="PROSITE-ProRule" id="PRU00278"/>
    </source>
</evidence>
<evidence type="ECO:0000256" key="10">
    <source>
        <dbReference type="ARBA" id="ARBA00042775"/>
    </source>
</evidence>
<gene>
    <name evidence="14" type="ORF">MBMO_EBAC750-10B11.43</name>
</gene>
<dbReference type="Gene3D" id="3.10.50.40">
    <property type="match status" value="1"/>
</dbReference>
<dbReference type="SUPFAM" id="SSF109998">
    <property type="entry name" value="Triger factor/SurA peptide-binding domain-like"/>
    <property type="match status" value="1"/>
</dbReference>
<organism evidence="14">
    <name type="scientific">uncultured marine bacterium 439</name>
    <dbReference type="NCBI Taxonomy" id="257389"/>
    <lineage>
        <taxon>Bacteria</taxon>
        <taxon>environmental samples</taxon>
    </lineage>
</organism>
<dbReference type="InterPro" id="IPR027304">
    <property type="entry name" value="Trigger_fact/SurA_dom_sf"/>
</dbReference>
<keyword evidence="4 12" id="KW-0812">Transmembrane</keyword>
<keyword evidence="7" id="KW-0143">Chaperone</keyword>
<dbReference type="Pfam" id="PF00639">
    <property type="entry name" value="Rotamase"/>
    <property type="match status" value="1"/>
</dbReference>
<evidence type="ECO:0000256" key="7">
    <source>
        <dbReference type="ARBA" id="ARBA00023186"/>
    </source>
</evidence>
<dbReference type="InterPro" id="IPR000297">
    <property type="entry name" value="PPIase_PpiC"/>
</dbReference>
<keyword evidence="6 12" id="KW-0472">Membrane</keyword>
<proteinExistence type="inferred from homology"/>
<evidence type="ECO:0000256" key="9">
    <source>
        <dbReference type="ARBA" id="ARBA00040743"/>
    </source>
</evidence>
<reference evidence="14" key="1">
    <citation type="submission" date="2003-11" db="EMBL/GenBank/DDBJ databases">
        <authorList>
            <person name="Heidelberg J.F."/>
            <person name="Eisen J.A."/>
            <person name="Nelson W.C."/>
            <person name="DeLong E.F."/>
        </authorList>
    </citation>
    <scope>NUCLEOTIDE SEQUENCE</scope>
</reference>
<name>Q6SHE5_9BACT</name>
<keyword evidence="2" id="KW-1003">Cell membrane</keyword>
<feature type="domain" description="PpiC" evidence="13">
    <location>
        <begin position="263"/>
        <end position="353"/>
    </location>
</feature>
<dbReference type="GO" id="GO:0003755">
    <property type="term" value="F:peptidyl-prolyl cis-trans isomerase activity"/>
    <property type="evidence" value="ECO:0007669"/>
    <property type="project" value="UniProtKB-KW"/>
</dbReference>
<evidence type="ECO:0000256" key="5">
    <source>
        <dbReference type="ARBA" id="ARBA00022989"/>
    </source>
</evidence>
<dbReference type="InterPro" id="IPR046357">
    <property type="entry name" value="PPIase_dom_sf"/>
</dbReference>
<protein>
    <recommendedName>
        <fullName evidence="9">Periplasmic chaperone PpiD</fullName>
    </recommendedName>
    <alternativeName>
        <fullName evidence="10">Periplasmic folding chaperone</fullName>
    </alternativeName>
</protein>
<dbReference type="GO" id="GO:0005886">
    <property type="term" value="C:plasma membrane"/>
    <property type="evidence" value="ECO:0007669"/>
    <property type="project" value="UniProtKB-SubCell"/>
</dbReference>
<accession>Q6SHE5</accession>
<dbReference type="PANTHER" id="PTHR47529">
    <property type="entry name" value="PEPTIDYL-PROLYL CIS-TRANS ISOMERASE D"/>
    <property type="match status" value="1"/>
</dbReference>
<evidence type="ECO:0000256" key="4">
    <source>
        <dbReference type="ARBA" id="ARBA00022692"/>
    </source>
</evidence>
<dbReference type="PROSITE" id="PS50198">
    <property type="entry name" value="PPIC_PPIASE_2"/>
    <property type="match status" value="1"/>
</dbReference>
<dbReference type="SUPFAM" id="SSF54534">
    <property type="entry name" value="FKBP-like"/>
    <property type="match status" value="1"/>
</dbReference>
<evidence type="ECO:0000313" key="14">
    <source>
        <dbReference type="EMBL" id="AAR37676.1"/>
    </source>
</evidence>
<evidence type="ECO:0000256" key="2">
    <source>
        <dbReference type="ARBA" id="ARBA00022475"/>
    </source>
</evidence>
<keyword evidence="5 12" id="KW-1133">Transmembrane helix</keyword>
<feature type="transmembrane region" description="Helical" evidence="12">
    <location>
        <begin position="12"/>
        <end position="30"/>
    </location>
</feature>
<keyword evidence="3" id="KW-0997">Cell inner membrane</keyword>
<dbReference type="Pfam" id="PF13624">
    <property type="entry name" value="SurA_N_3"/>
    <property type="match status" value="1"/>
</dbReference>
<sequence>MLGAIRKKSKGWVAYLIVGLITVPFALFGIQEYMGGSSNSAVASVDGEDISLDYYYQKLNTQQRNLQQQLGASYSAEIDNALRQTLIDSLINEKLLENFTNSMKLVTLEEEVRSFIQSNPVFQVDGVFSEERYIQLLRLNGFTPLAYELEQSKSMSLDQIKRNLNNSAFLSTVQIDQLNDLSAQERDVSFLVLSTEKYKEQIIVDQDQISEYFDNNKSNFIEGHKVQVDFVELSLDNIEQQTNPDNETLRKLYVENEELYTNSEQRRAQHILLEEESNARAILKEIKEGGDFSELARIHSKDITTSEEGGDLGLFERELMVPEFDKAVFDMDVGDISEVVKTDYGYHIIKLNEIQPSTLQSFEEVEGQLLVLHKKNVNQEALYELQEELSNLSYEESIDVVSSQLDLELQTSDFFSEYSTEYDEVFVSTAFSDIVFKEGENSDVIELSKDRFIVMTLANQQPERQKVLDEVEDQIVDIVRNIGAKQLIDDLAQNISSSLTSGDDAQVKTLMVENDLEWNDVGWITRDSQLPFNATSKVYKLSKPNTGEHTYHSQSADANTTLVIDLKAVKLSDEVINSETIDLYLSEENNELFLSLVKKLRDSAEIKVFSDLL</sequence>